<feature type="domain" description="AMP-dependent synthetase/ligase" evidence="4">
    <location>
        <begin position="2"/>
        <end position="395"/>
    </location>
</feature>
<dbReference type="Proteomes" id="UP000306274">
    <property type="component" value="Unassembled WGS sequence"/>
</dbReference>
<dbReference type="InterPro" id="IPR020845">
    <property type="entry name" value="AMP-binding_CS"/>
</dbReference>
<dbReference type="InterPro" id="IPR010071">
    <property type="entry name" value="AA_adenyl_dom"/>
</dbReference>
<feature type="region of interest" description="Disordered" evidence="3">
    <location>
        <begin position="120"/>
        <end position="174"/>
    </location>
</feature>
<dbReference type="CDD" id="cd05930">
    <property type="entry name" value="A_NRPS"/>
    <property type="match status" value="1"/>
</dbReference>
<feature type="region of interest" description="Disordered" evidence="3">
    <location>
        <begin position="496"/>
        <end position="550"/>
    </location>
</feature>
<feature type="non-terminal residue" evidence="5">
    <location>
        <position position="550"/>
    </location>
</feature>
<dbReference type="Gene3D" id="2.30.38.10">
    <property type="entry name" value="Luciferase, Domain 3"/>
    <property type="match status" value="1"/>
</dbReference>
<dbReference type="InterPro" id="IPR000873">
    <property type="entry name" value="AMP-dep_synth/lig_dom"/>
</dbReference>
<feature type="compositionally biased region" description="Low complexity" evidence="3">
    <location>
        <begin position="120"/>
        <end position="168"/>
    </location>
</feature>
<protein>
    <submittedName>
        <fullName evidence="5">Amino acid adenylation domain-containing protein</fullName>
    </submittedName>
</protein>
<comment type="caution">
    <text evidence="5">The sequence shown here is derived from an EMBL/GenBank/DDBJ whole genome shotgun (WGS) entry which is preliminary data.</text>
</comment>
<evidence type="ECO:0000256" key="3">
    <source>
        <dbReference type="SAM" id="MobiDB-lite"/>
    </source>
</evidence>
<name>A0ABY2P5H9_9ACTN</name>
<gene>
    <name evidence="5" type="ORF">E5Z02_32375</name>
</gene>
<dbReference type="Pfam" id="PF00501">
    <property type="entry name" value="AMP-binding"/>
    <property type="match status" value="1"/>
</dbReference>
<dbReference type="EMBL" id="SRZK01000647">
    <property type="protein sequence ID" value="TGY96809.1"/>
    <property type="molecule type" value="Genomic_DNA"/>
</dbReference>
<keyword evidence="2" id="KW-0597">Phosphoprotein</keyword>
<dbReference type="PANTHER" id="PTHR44845">
    <property type="entry name" value="CARRIER DOMAIN-CONTAINING PROTEIN"/>
    <property type="match status" value="1"/>
</dbReference>
<evidence type="ECO:0000313" key="5">
    <source>
        <dbReference type="EMBL" id="TGY96809.1"/>
    </source>
</evidence>
<dbReference type="Gene3D" id="3.40.50.980">
    <property type="match status" value="2"/>
</dbReference>
<keyword evidence="6" id="KW-1185">Reference proteome</keyword>
<dbReference type="PROSITE" id="PS00455">
    <property type="entry name" value="AMP_BINDING"/>
    <property type="match status" value="1"/>
</dbReference>
<dbReference type="SUPFAM" id="SSF56801">
    <property type="entry name" value="Acetyl-CoA synthetase-like"/>
    <property type="match status" value="1"/>
</dbReference>
<keyword evidence="1" id="KW-0596">Phosphopantetheine</keyword>
<evidence type="ECO:0000256" key="1">
    <source>
        <dbReference type="ARBA" id="ARBA00022450"/>
    </source>
</evidence>
<dbReference type="InterPro" id="IPR045851">
    <property type="entry name" value="AMP-bd_C_sf"/>
</dbReference>
<dbReference type="NCBIfam" id="TIGR01733">
    <property type="entry name" value="AA-adenyl-dom"/>
    <property type="match status" value="1"/>
</dbReference>
<evidence type="ECO:0000259" key="4">
    <source>
        <dbReference type="Pfam" id="PF00501"/>
    </source>
</evidence>
<organism evidence="5 6">
    <name type="scientific">Streptomyces rhizosphaericola</name>
    <dbReference type="NCBI Taxonomy" id="2564098"/>
    <lineage>
        <taxon>Bacteria</taxon>
        <taxon>Bacillati</taxon>
        <taxon>Actinomycetota</taxon>
        <taxon>Actinomycetes</taxon>
        <taxon>Kitasatosporales</taxon>
        <taxon>Streptomycetaceae</taxon>
        <taxon>Streptomyces</taxon>
    </lineage>
</organism>
<reference evidence="5 6" key="1">
    <citation type="submission" date="2019-04" db="EMBL/GenBank/DDBJ databases">
        <title>Streptomyces rhizosphaericola sp. nov., an actinobacterium isolated from the wheat rhizosphere.</title>
        <authorList>
            <person name="Vargas Hoyos H.A."/>
            <person name="Santos S.N."/>
            <person name="Genuario D.B."/>
            <person name="Melo I.S."/>
            <person name="Da Silva L.J."/>
            <person name="Da Silva F.S.P."/>
            <person name="Zucchi T.D."/>
        </authorList>
    </citation>
    <scope>NUCLEOTIDE SEQUENCE [LARGE SCALE GENOMIC DNA]</scope>
    <source>
        <strain evidence="5 6">1AS2c</strain>
    </source>
</reference>
<dbReference type="Gene3D" id="3.30.300.30">
    <property type="match status" value="1"/>
</dbReference>
<evidence type="ECO:0000256" key="2">
    <source>
        <dbReference type="ARBA" id="ARBA00022553"/>
    </source>
</evidence>
<proteinExistence type="predicted"/>
<accession>A0ABY2P5H9</accession>
<evidence type="ECO:0000313" key="6">
    <source>
        <dbReference type="Proteomes" id="UP000306274"/>
    </source>
</evidence>
<sequence length="550" mass="57742">MLRHQARERRDEIAVIAADSRLTFGELHSSADLLGSHLVGAGVAPDSCVGLFVEPSADLVTGVWGILAAGAAYLPLSPDYPDSRLRYMASDAGVGVVVTQPHLRARLTGLVPEGTTVVTVDDATAPSAGSPATPEEPGGTRNTGSTGSAGSTGSTGSTGSAASTGSAGRLAHPLPEPRADHLAYVIHTSGSTGSPKGVMIEHRSVVAQLRWLERSGYLGPEVSVLQKTPVSFDAAQWEVLACAAGARVVMGPPGSFRDPQAIIDTIRAHGVTSLQGVPTLLRALVDSGELTTCTSLTRIFSGGEALTRTLAQELLRALPDVSLINLYGPTEATINATSLAVDPASLDDASLLILPVGRPADDVTCHILDEDLRPVEPGRSGELFIGGVQLARGYLGRPEVTRERFTVSPHVPAERLYRTGDLARWNADGTIQYEGRTDNQVKLRGYRVELEEVASRVEEHTWVRKAAAVVTDNPRTGSQVLVAAVELNEHTAAVMDQGRSDAAHHQSKSSKLQVKAQLADPGLREPAELAGRPVVPLAGAGATPEQRRAA</sequence>
<dbReference type="PANTHER" id="PTHR44845:SF7">
    <property type="entry name" value="PLIPASTATIN SYNTHASE SUBUNIT D"/>
    <property type="match status" value="1"/>
</dbReference>